<gene>
    <name evidence="6" type="ORF">TIFTF001_017707</name>
</gene>
<organism evidence="6 7">
    <name type="scientific">Ficus carica</name>
    <name type="common">Common fig</name>
    <dbReference type="NCBI Taxonomy" id="3494"/>
    <lineage>
        <taxon>Eukaryota</taxon>
        <taxon>Viridiplantae</taxon>
        <taxon>Streptophyta</taxon>
        <taxon>Embryophyta</taxon>
        <taxon>Tracheophyta</taxon>
        <taxon>Spermatophyta</taxon>
        <taxon>Magnoliopsida</taxon>
        <taxon>eudicotyledons</taxon>
        <taxon>Gunneridae</taxon>
        <taxon>Pentapetalae</taxon>
        <taxon>rosids</taxon>
        <taxon>fabids</taxon>
        <taxon>Rosales</taxon>
        <taxon>Moraceae</taxon>
        <taxon>Ficeae</taxon>
        <taxon>Ficus</taxon>
    </lineage>
</organism>
<evidence type="ECO:0000256" key="3">
    <source>
        <dbReference type="ARBA" id="ARBA00022833"/>
    </source>
</evidence>
<dbReference type="InterPro" id="IPR007527">
    <property type="entry name" value="Znf_SWIM"/>
</dbReference>
<evidence type="ECO:0000256" key="4">
    <source>
        <dbReference type="SAM" id="Phobius"/>
    </source>
</evidence>
<dbReference type="InterPro" id="IPR006564">
    <property type="entry name" value="Znf_PMZ"/>
</dbReference>
<accession>A0AA88A2V8</accession>
<reference evidence="6" key="1">
    <citation type="submission" date="2023-07" db="EMBL/GenBank/DDBJ databases">
        <title>draft genome sequence of fig (Ficus carica).</title>
        <authorList>
            <person name="Takahashi T."/>
            <person name="Nishimura K."/>
        </authorList>
    </citation>
    <scope>NUCLEOTIDE SEQUENCE</scope>
</reference>
<evidence type="ECO:0000256" key="1">
    <source>
        <dbReference type="ARBA" id="ARBA00022723"/>
    </source>
</evidence>
<keyword evidence="4" id="KW-1133">Transmembrane helix</keyword>
<keyword evidence="2" id="KW-0863">Zinc-finger</keyword>
<dbReference type="PANTHER" id="PTHR31973:SF195">
    <property type="entry name" value="MUDR FAMILY TRANSPOSASE"/>
    <property type="match status" value="1"/>
</dbReference>
<keyword evidence="1" id="KW-0479">Metal-binding</keyword>
<evidence type="ECO:0000313" key="7">
    <source>
        <dbReference type="Proteomes" id="UP001187192"/>
    </source>
</evidence>
<dbReference type="Proteomes" id="UP001187192">
    <property type="component" value="Unassembled WGS sequence"/>
</dbReference>
<protein>
    <recommendedName>
        <fullName evidence="5">Zinc finger PMZ-type domain-containing protein</fullName>
    </recommendedName>
</protein>
<proteinExistence type="predicted"/>
<comment type="caution">
    <text evidence="6">The sequence shown here is derived from an EMBL/GenBank/DDBJ whole genome shotgun (WGS) entry which is preliminary data.</text>
</comment>
<evidence type="ECO:0000313" key="6">
    <source>
        <dbReference type="EMBL" id="GMN48539.1"/>
    </source>
</evidence>
<keyword evidence="7" id="KW-1185">Reference proteome</keyword>
<evidence type="ECO:0000256" key="2">
    <source>
        <dbReference type="ARBA" id="ARBA00022771"/>
    </source>
</evidence>
<dbReference type="Pfam" id="PF04434">
    <property type="entry name" value="SWIM"/>
    <property type="match status" value="1"/>
</dbReference>
<keyword evidence="3" id="KW-0862">Zinc</keyword>
<dbReference type="SMART" id="SM00575">
    <property type="entry name" value="ZnF_PMZ"/>
    <property type="match status" value="1"/>
</dbReference>
<name>A0AA88A2V8_FICCA</name>
<feature type="transmembrane region" description="Helical" evidence="4">
    <location>
        <begin position="99"/>
        <end position="117"/>
    </location>
</feature>
<feature type="domain" description="Zinc finger PMZ-type" evidence="5">
    <location>
        <begin position="174"/>
        <end position="201"/>
    </location>
</feature>
<dbReference type="PANTHER" id="PTHR31973">
    <property type="entry name" value="POLYPROTEIN, PUTATIVE-RELATED"/>
    <property type="match status" value="1"/>
</dbReference>
<evidence type="ECO:0000259" key="5">
    <source>
        <dbReference type="SMART" id="SM00575"/>
    </source>
</evidence>
<dbReference type="EMBL" id="BTGU01000028">
    <property type="protein sequence ID" value="GMN48539.1"/>
    <property type="molecule type" value="Genomic_DNA"/>
</dbReference>
<keyword evidence="4" id="KW-0472">Membrane</keyword>
<dbReference type="GO" id="GO:0008270">
    <property type="term" value="F:zinc ion binding"/>
    <property type="evidence" value="ECO:0007669"/>
    <property type="project" value="UniProtKB-KW"/>
</dbReference>
<dbReference type="AlphaFoldDB" id="A0AA88A2V8"/>
<keyword evidence="4" id="KW-0812">Transmembrane</keyword>
<sequence>MAQHGTCYYHVMMMNIKNRFKNVDSLRVFKDAAEAYHLEEFEKHFSDTSQKYPKVAQYLEKDVKFEKWSRAHFKDNGYEVLTTNIVETLNNMILKAREYPIIAMIDFVLFIMGQWFFTRRRESVLVTTLITLKKEAILRGRFDEAGSLTSYQLNENEYIVMGGDFNACVNLTTRSCTFRVFDIDKIPCIHAIAAAGLYRPQHTRAYVYSICFEYYTSDYWILAYAETIYPIPPESQ</sequence>